<feature type="transmembrane region" description="Helical" evidence="10">
    <location>
        <begin position="171"/>
        <end position="190"/>
    </location>
</feature>
<comment type="caution">
    <text evidence="13">The sequence shown here is derived from an EMBL/GenBank/DDBJ whole genome shotgun (WGS) entry which is preliminary data.</text>
</comment>
<organism evidence="13 14">
    <name type="scientific">Streptomyces meridianus</name>
    <dbReference type="NCBI Taxonomy" id="2938945"/>
    <lineage>
        <taxon>Bacteria</taxon>
        <taxon>Bacillati</taxon>
        <taxon>Actinomycetota</taxon>
        <taxon>Actinomycetes</taxon>
        <taxon>Kitasatosporales</taxon>
        <taxon>Streptomycetaceae</taxon>
        <taxon>Streptomyces</taxon>
    </lineage>
</organism>
<evidence type="ECO:0000313" key="13">
    <source>
        <dbReference type="EMBL" id="MCM2578560.1"/>
    </source>
</evidence>
<evidence type="ECO:0000256" key="5">
    <source>
        <dbReference type="ARBA" id="ARBA00022729"/>
    </source>
</evidence>
<comment type="subcellular location">
    <subcellularLocation>
        <location evidence="1">Cell membrane</location>
        <topology evidence="1">Multi-pass membrane protein</topology>
    </subcellularLocation>
</comment>
<sequence>MPRAVPPPERRLTAPGAARVLLAAAALLGALTGALLAGAAPASAHAALTASDPRQGAVLGSAPEQVTLTFSEKVAMSDGAVRVLDPQGKRVDTGKVRDLGRGSTVRVAAPLHPGLPDGTFTVVWKAVSADGHPVGGAFTFSVGAPSKTSAQVPGQEAGGGPVGMLYGIARYLSYGGFVLLVGGSVFVLACRPRAASVRAVQRVVLAGWSALATGTIALLLLRHPYTDSGRLRDVLEPGALPAVLETRTGTALASRLLLLAVAGLFVAVLFGAYARRTATADDDPSADGEVRDLAFGLGIGGSVVAVGLASTWALAEHASAGLQTGVAMPVDVVHLLAVAVWLGGLATLLAALRRGPAVDRTAVRRFSRLAFGSVVVLVLTGAYQSWRQVGSWDALVTTAYGRLLMLKIGSVLVLLGAAWCSRRWTALLGEADDTTGSAAAKRGDAAPDPVPAEEPVTVPADPERAAQLARQRAAVAHARERRERDADPARSGLRRSVLAEVAVAAVLLAVTTLLTGTEPARTEEAARAGAAAAPVEQPVSATVAFDTGGPGGKGTAGIDIEPATAGANTLHIRTTGPGGRPLDAAEIRVSFTLESKGIGPLRVRPTRFEAGHWTATDVQLPTSGTWRMDVTVRTSDIDQVTRTENVKIG</sequence>
<evidence type="ECO:0000256" key="3">
    <source>
        <dbReference type="ARBA" id="ARBA00022692"/>
    </source>
</evidence>
<dbReference type="Proteomes" id="UP001167160">
    <property type="component" value="Unassembled WGS sequence"/>
</dbReference>
<keyword evidence="3 10" id="KW-0812">Transmembrane</keyword>
<feature type="transmembrane region" description="Helical" evidence="10">
    <location>
        <begin position="365"/>
        <end position="383"/>
    </location>
</feature>
<evidence type="ECO:0000256" key="4">
    <source>
        <dbReference type="ARBA" id="ARBA00022723"/>
    </source>
</evidence>
<dbReference type="Pfam" id="PF04234">
    <property type="entry name" value="CopC"/>
    <property type="match status" value="1"/>
</dbReference>
<keyword evidence="7" id="KW-0186">Copper</keyword>
<gene>
    <name evidence="13" type="ORF">M1E25_14535</name>
</gene>
<dbReference type="PANTHER" id="PTHR34820:SF4">
    <property type="entry name" value="INNER MEMBRANE PROTEIN YEBZ"/>
    <property type="match status" value="1"/>
</dbReference>
<feature type="transmembrane region" description="Helical" evidence="10">
    <location>
        <begin position="335"/>
        <end position="353"/>
    </location>
</feature>
<feature type="region of interest" description="Disordered" evidence="9">
    <location>
        <begin position="437"/>
        <end position="456"/>
    </location>
</feature>
<keyword evidence="5" id="KW-0732">Signal</keyword>
<evidence type="ECO:0000256" key="6">
    <source>
        <dbReference type="ARBA" id="ARBA00022989"/>
    </source>
</evidence>
<feature type="transmembrane region" description="Helical" evidence="10">
    <location>
        <begin position="202"/>
        <end position="221"/>
    </location>
</feature>
<dbReference type="SUPFAM" id="SSF81296">
    <property type="entry name" value="E set domains"/>
    <property type="match status" value="1"/>
</dbReference>
<evidence type="ECO:0000256" key="2">
    <source>
        <dbReference type="ARBA" id="ARBA00022475"/>
    </source>
</evidence>
<feature type="transmembrane region" description="Helical" evidence="10">
    <location>
        <begin position="403"/>
        <end position="420"/>
    </location>
</feature>
<name>A0ABT0X7Q4_9ACTN</name>
<keyword evidence="14" id="KW-1185">Reference proteome</keyword>
<dbReference type="Gene3D" id="2.60.40.1220">
    <property type="match status" value="1"/>
</dbReference>
<feature type="domain" description="CopC" evidence="11">
    <location>
        <begin position="45"/>
        <end position="142"/>
    </location>
</feature>
<dbReference type="InterPro" id="IPR032694">
    <property type="entry name" value="CopC/D"/>
</dbReference>
<protein>
    <submittedName>
        <fullName evidence="13">Copper resistance protein CopC/CopD</fullName>
    </submittedName>
</protein>
<proteinExistence type="predicted"/>
<dbReference type="Pfam" id="PF05425">
    <property type="entry name" value="CopD"/>
    <property type="match status" value="1"/>
</dbReference>
<reference evidence="13" key="1">
    <citation type="journal article" date="2023" name="Int. J. Syst. Evol. Microbiol.">
        <title>Streptomyces meridianus sp. nov. isolated from brackish water of the Tagus estuary in Alcochete, Portugal.</title>
        <authorList>
            <person name="Santos J.D.N."/>
            <person name="Klimek D."/>
            <person name="Calusinska M."/>
            <person name="Lobo Da Cunha A."/>
            <person name="Catita J."/>
            <person name="Goncalves H."/>
            <person name="Gonzalez I."/>
            <person name="Reyes F."/>
            <person name="Lage O.M."/>
        </authorList>
    </citation>
    <scope>NUCLEOTIDE SEQUENCE</scope>
    <source>
        <strain evidence="13">MTZ3.1</strain>
    </source>
</reference>
<dbReference type="InterPro" id="IPR014756">
    <property type="entry name" value="Ig_E-set"/>
</dbReference>
<evidence type="ECO:0000259" key="12">
    <source>
        <dbReference type="Pfam" id="PF05425"/>
    </source>
</evidence>
<feature type="transmembrane region" description="Helical" evidence="10">
    <location>
        <begin position="252"/>
        <end position="273"/>
    </location>
</feature>
<evidence type="ECO:0000256" key="1">
    <source>
        <dbReference type="ARBA" id="ARBA00004651"/>
    </source>
</evidence>
<dbReference type="EMBL" id="JAMQGM010000029">
    <property type="protein sequence ID" value="MCM2578560.1"/>
    <property type="molecule type" value="Genomic_DNA"/>
</dbReference>
<dbReference type="InterPro" id="IPR008457">
    <property type="entry name" value="Cu-R_CopD_dom"/>
</dbReference>
<evidence type="ECO:0000256" key="10">
    <source>
        <dbReference type="SAM" id="Phobius"/>
    </source>
</evidence>
<evidence type="ECO:0000259" key="11">
    <source>
        <dbReference type="Pfam" id="PF04234"/>
    </source>
</evidence>
<keyword evidence="8 10" id="KW-0472">Membrane</keyword>
<accession>A0ABT0X7Q4</accession>
<dbReference type="InterPro" id="IPR007348">
    <property type="entry name" value="CopC_dom"/>
</dbReference>
<keyword evidence="4" id="KW-0479">Metal-binding</keyword>
<dbReference type="PANTHER" id="PTHR34820">
    <property type="entry name" value="INNER MEMBRANE PROTEIN YEBZ"/>
    <property type="match status" value="1"/>
</dbReference>
<evidence type="ECO:0000256" key="8">
    <source>
        <dbReference type="ARBA" id="ARBA00023136"/>
    </source>
</evidence>
<evidence type="ECO:0000256" key="7">
    <source>
        <dbReference type="ARBA" id="ARBA00023008"/>
    </source>
</evidence>
<feature type="transmembrane region" description="Helical" evidence="10">
    <location>
        <begin position="293"/>
        <end position="315"/>
    </location>
</feature>
<evidence type="ECO:0000256" key="9">
    <source>
        <dbReference type="SAM" id="MobiDB-lite"/>
    </source>
</evidence>
<evidence type="ECO:0000313" key="14">
    <source>
        <dbReference type="Proteomes" id="UP001167160"/>
    </source>
</evidence>
<keyword evidence="6 10" id="KW-1133">Transmembrane helix</keyword>
<keyword evidence="2" id="KW-1003">Cell membrane</keyword>
<feature type="domain" description="Copper resistance protein D" evidence="12">
    <location>
        <begin position="362"/>
        <end position="435"/>
    </location>
</feature>
<dbReference type="RefSeq" id="WP_251415285.1">
    <property type="nucleotide sequence ID" value="NZ_JAMQGM010000029.1"/>
</dbReference>
<dbReference type="InterPro" id="IPR014755">
    <property type="entry name" value="Cu-Rt/internalin_Ig-like"/>
</dbReference>